<reference evidence="2 3" key="1">
    <citation type="submission" date="2020-08" db="EMBL/GenBank/DDBJ databases">
        <title>Genomic Encyclopedia of Type Strains, Phase IV (KMG-IV): sequencing the most valuable type-strain genomes for metagenomic binning, comparative biology and taxonomic classification.</title>
        <authorList>
            <person name="Goeker M."/>
        </authorList>
    </citation>
    <scope>NUCLEOTIDE SEQUENCE [LARGE SCALE GENOMIC DNA]</scope>
    <source>
        <strain evidence="2 3">DSM 45385</strain>
    </source>
</reference>
<organism evidence="2 3">
    <name type="scientific">Nonomuraea endophytica</name>
    <dbReference type="NCBI Taxonomy" id="714136"/>
    <lineage>
        <taxon>Bacteria</taxon>
        <taxon>Bacillati</taxon>
        <taxon>Actinomycetota</taxon>
        <taxon>Actinomycetes</taxon>
        <taxon>Streptosporangiales</taxon>
        <taxon>Streptosporangiaceae</taxon>
        <taxon>Nonomuraea</taxon>
    </lineage>
</organism>
<dbReference type="EMBL" id="JACHIN010000003">
    <property type="protein sequence ID" value="MBB5077403.1"/>
    <property type="molecule type" value="Genomic_DNA"/>
</dbReference>
<keyword evidence="3" id="KW-1185">Reference proteome</keyword>
<evidence type="ECO:0000313" key="2">
    <source>
        <dbReference type="EMBL" id="MBB5077403.1"/>
    </source>
</evidence>
<accession>A0A7W8A2V6</accession>
<gene>
    <name evidence="2" type="ORF">HNR40_002876</name>
</gene>
<sequence>MATIIDRVRAYLRSPRGRQNVEKAKRMARDPRTRQKARGFLDRLRRRR</sequence>
<comment type="caution">
    <text evidence="2">The sequence shown here is derived from an EMBL/GenBank/DDBJ whole genome shotgun (WGS) entry which is preliminary data.</text>
</comment>
<evidence type="ECO:0000313" key="3">
    <source>
        <dbReference type="Proteomes" id="UP000568380"/>
    </source>
</evidence>
<dbReference type="Proteomes" id="UP000568380">
    <property type="component" value="Unassembled WGS sequence"/>
</dbReference>
<feature type="region of interest" description="Disordered" evidence="1">
    <location>
        <begin position="19"/>
        <end position="48"/>
    </location>
</feature>
<protein>
    <submittedName>
        <fullName evidence="2">Uncharacterized protein</fullName>
    </submittedName>
</protein>
<dbReference type="RefSeq" id="WP_184961184.1">
    <property type="nucleotide sequence ID" value="NZ_JACHIN010000003.1"/>
</dbReference>
<name>A0A7W8A2V6_9ACTN</name>
<evidence type="ECO:0000256" key="1">
    <source>
        <dbReference type="SAM" id="MobiDB-lite"/>
    </source>
</evidence>
<proteinExistence type="predicted"/>
<dbReference type="AlphaFoldDB" id="A0A7W8A2V6"/>